<evidence type="ECO:0000256" key="5">
    <source>
        <dbReference type="PIRSR" id="PIRSR006278-2"/>
    </source>
</evidence>
<reference evidence="6 7" key="1">
    <citation type="journal article" date="2012" name="Stand. Genomic Sci.">
        <title>Complete genome sequence of the melanogenic marine bacterium Marinomonas mediterranea type strain (MMB-1(T)).</title>
        <authorList>
            <person name="Lucas-Elio P."/>
            <person name="Goodwin L."/>
            <person name="Woyke T."/>
            <person name="Pitluck S."/>
            <person name="Nolan M."/>
            <person name="Kyrpides N.C."/>
            <person name="Detter J.C."/>
            <person name="Copeland A."/>
            <person name="Teshima H."/>
            <person name="Bruce D."/>
            <person name="Detter C."/>
            <person name="Tapia R."/>
            <person name="Han S."/>
            <person name="Land M.L."/>
            <person name="Ivanova N."/>
            <person name="Mikhailova N."/>
            <person name="Johnston A.W."/>
            <person name="Sanchez-Amat A."/>
        </authorList>
    </citation>
    <scope>NUCLEOTIDE SEQUENCE [LARGE SCALE GENOMIC DNA]</scope>
    <source>
        <strain evidence="7">ATCC 700492 / JCM 21426 / NBRC 103028 / MMB-1</strain>
    </source>
</reference>
<comment type="cofactor">
    <cofactor evidence="1">
        <name>pyridoxal 5'-phosphate</name>
        <dbReference type="ChEBI" id="CHEBI:597326"/>
    </cofactor>
</comment>
<evidence type="ECO:0000256" key="3">
    <source>
        <dbReference type="ARBA" id="ARBA00022898"/>
    </source>
</evidence>
<keyword evidence="3 5" id="KW-0663">Pyridoxal phosphate</keyword>
<evidence type="ECO:0000256" key="2">
    <source>
        <dbReference type="ARBA" id="ARBA00008639"/>
    </source>
</evidence>
<evidence type="ECO:0000313" key="6">
    <source>
        <dbReference type="EMBL" id="ADZ91296.1"/>
    </source>
</evidence>
<dbReference type="OrthoDB" id="9801249at2"/>
<accession>F2K3F4</accession>
<dbReference type="SUPFAM" id="SSF53686">
    <property type="entry name" value="Tryptophan synthase beta subunit-like PLP-dependent enzymes"/>
    <property type="match status" value="1"/>
</dbReference>
<gene>
    <name evidence="6" type="ordered locus">Marme_2048</name>
</gene>
<dbReference type="AlphaFoldDB" id="F2K3F4"/>
<dbReference type="RefSeq" id="WP_013661201.1">
    <property type="nucleotide sequence ID" value="NC_015276.1"/>
</dbReference>
<dbReference type="PIRSF" id="PIRSF006278">
    <property type="entry name" value="ACCD_DCysDesulf"/>
    <property type="match status" value="1"/>
</dbReference>
<dbReference type="HOGENOM" id="CLU_048897_0_0_6"/>
<dbReference type="InterPro" id="IPR027278">
    <property type="entry name" value="ACCD_DCysDesulf"/>
</dbReference>
<feature type="modified residue" description="N6-(pyridoxal phosphate)lysine" evidence="5">
    <location>
        <position position="36"/>
    </location>
</feature>
<evidence type="ECO:0000256" key="1">
    <source>
        <dbReference type="ARBA" id="ARBA00001933"/>
    </source>
</evidence>
<evidence type="ECO:0000256" key="4">
    <source>
        <dbReference type="PIRSR" id="PIRSR006278-1"/>
    </source>
</evidence>
<dbReference type="PATRIC" id="fig|717774.3.peg.2109"/>
<dbReference type="KEGG" id="mme:Marme_2048"/>
<dbReference type="eggNOG" id="COG2515">
    <property type="taxonomic scope" value="Bacteria"/>
</dbReference>
<dbReference type="GO" id="GO:0019148">
    <property type="term" value="F:D-cysteine desulfhydrase activity"/>
    <property type="evidence" value="ECO:0007669"/>
    <property type="project" value="TreeGrafter"/>
</dbReference>
<sequence length="328" mass="36487">MIQTIVLPDLSETQRASHRLDVYRGDLENRIAPGNKFHKLRYHLKEAEKLGAIHIATFGGAYSNHLHAFSKTVVNAGFAPLIIVRGELQIGLTPTLRDCADDGAVLFSTDRDDYRLGLESRVKNEVEQEYANVYWIAEGGGGELGVLGCRDWADSISAFSAGSDGASVTRLGSSNNQPYDTWCVASGTGTTAVGLACSNAVKRLQVFNALKGAEGIENTIEALTHDFIRTYDGISAQDVFSKMAFWHSRNCGRFGGLPDEIAEFLRALYVMNPELRLDPVYTGKLVYNIWRKIKENRWRFRSALIIHTGGLQGWRGVKRERIPYPEFL</sequence>
<evidence type="ECO:0000313" key="7">
    <source>
        <dbReference type="Proteomes" id="UP000001062"/>
    </source>
</evidence>
<comment type="similarity">
    <text evidence="2">Belongs to the ACC deaminase/D-cysteine desulfhydrase family.</text>
</comment>
<dbReference type="STRING" id="717774.Marme_2048"/>
<dbReference type="PANTHER" id="PTHR43780">
    <property type="entry name" value="1-AMINOCYCLOPROPANE-1-CARBOXYLATE DEAMINASE-RELATED"/>
    <property type="match status" value="1"/>
</dbReference>
<name>F2K3F4_MARM1</name>
<keyword evidence="7" id="KW-1185">Reference proteome</keyword>
<feature type="active site" description="Nucleophile" evidence="4">
    <location>
        <position position="63"/>
    </location>
</feature>
<dbReference type="InterPro" id="IPR036052">
    <property type="entry name" value="TrpB-like_PALP_sf"/>
</dbReference>
<dbReference type="EMBL" id="CP002583">
    <property type="protein sequence ID" value="ADZ91296.1"/>
    <property type="molecule type" value="Genomic_DNA"/>
</dbReference>
<dbReference type="PANTHER" id="PTHR43780:SF2">
    <property type="entry name" value="1-AMINOCYCLOPROPANE-1-CARBOXYLATE DEAMINASE-RELATED"/>
    <property type="match status" value="1"/>
</dbReference>
<dbReference type="Gene3D" id="3.40.50.1100">
    <property type="match status" value="2"/>
</dbReference>
<protein>
    <submittedName>
        <fullName evidence="6">D-cysteine desulfhydrase, PLP-dependent enzyme</fullName>
    </submittedName>
</protein>
<proteinExistence type="inferred from homology"/>
<dbReference type="Proteomes" id="UP000001062">
    <property type="component" value="Chromosome"/>
</dbReference>
<organism evidence="6 7">
    <name type="scientific">Marinomonas mediterranea (strain ATCC 700492 / JCM 21426 / NBRC 103028 / MMB-1)</name>
    <dbReference type="NCBI Taxonomy" id="717774"/>
    <lineage>
        <taxon>Bacteria</taxon>
        <taxon>Pseudomonadati</taxon>
        <taxon>Pseudomonadota</taxon>
        <taxon>Gammaproteobacteria</taxon>
        <taxon>Oceanospirillales</taxon>
        <taxon>Oceanospirillaceae</taxon>
        <taxon>Marinomonas</taxon>
    </lineage>
</organism>